<proteinExistence type="predicted"/>
<comment type="caution">
    <text evidence="1">The sequence shown here is derived from an EMBL/GenBank/DDBJ whole genome shotgun (WGS) entry which is preliminary data.</text>
</comment>
<organism evidence="1 2">
    <name type="scientific">Ensete ventricosum</name>
    <name type="common">Abyssinian banana</name>
    <name type="synonym">Musa ensete</name>
    <dbReference type="NCBI Taxonomy" id="4639"/>
    <lineage>
        <taxon>Eukaryota</taxon>
        <taxon>Viridiplantae</taxon>
        <taxon>Streptophyta</taxon>
        <taxon>Embryophyta</taxon>
        <taxon>Tracheophyta</taxon>
        <taxon>Spermatophyta</taxon>
        <taxon>Magnoliopsida</taxon>
        <taxon>Liliopsida</taxon>
        <taxon>Zingiberales</taxon>
        <taxon>Musaceae</taxon>
        <taxon>Ensete</taxon>
    </lineage>
</organism>
<gene>
    <name evidence="1" type="ORF">B296_00036896</name>
</gene>
<reference evidence="1 2" key="1">
    <citation type="journal article" date="2014" name="Agronomy (Basel)">
        <title>A Draft Genome Sequence for Ensete ventricosum, the Drought-Tolerant Tree Against Hunger.</title>
        <authorList>
            <person name="Harrison J."/>
            <person name="Moore K.A."/>
            <person name="Paszkiewicz K."/>
            <person name="Jones T."/>
            <person name="Grant M."/>
            <person name="Ambacheew D."/>
            <person name="Muzemil S."/>
            <person name="Studholme D.J."/>
        </authorList>
    </citation>
    <scope>NUCLEOTIDE SEQUENCE [LARGE SCALE GENOMIC DNA]</scope>
</reference>
<name>A0A426ZPR6_ENSVE</name>
<protein>
    <submittedName>
        <fullName evidence="1">Uncharacterized protein</fullName>
    </submittedName>
</protein>
<dbReference type="AlphaFoldDB" id="A0A426ZPR6"/>
<dbReference type="Proteomes" id="UP000287651">
    <property type="component" value="Unassembled WGS sequence"/>
</dbReference>
<sequence length="89" mass="9910">MGMDSHRKLDSLTAHIALYHSASSKISNPNPSPRAAVLRWFSGLTVAHRQSALTVGDAEFLRVLLQMLSRLRRRGHGFFFLLPDLPSPS</sequence>
<dbReference type="EMBL" id="AMZH03005636">
    <property type="protein sequence ID" value="RRT65911.1"/>
    <property type="molecule type" value="Genomic_DNA"/>
</dbReference>
<accession>A0A426ZPR6</accession>
<evidence type="ECO:0000313" key="1">
    <source>
        <dbReference type="EMBL" id="RRT65911.1"/>
    </source>
</evidence>
<evidence type="ECO:0000313" key="2">
    <source>
        <dbReference type="Proteomes" id="UP000287651"/>
    </source>
</evidence>
<feature type="non-terminal residue" evidence="1">
    <location>
        <position position="89"/>
    </location>
</feature>